<dbReference type="RefSeq" id="WP_022650433.1">
    <property type="nucleotide sequence ID" value="NZ_CAXOEF010000008.1"/>
</dbReference>
<feature type="transmembrane region" description="Helical" evidence="1">
    <location>
        <begin position="47"/>
        <end position="66"/>
    </location>
</feature>
<dbReference type="EMBL" id="FKEV01000028">
    <property type="protein sequence ID" value="SAF29961.1"/>
    <property type="molecule type" value="Genomic_DNA"/>
</dbReference>
<dbReference type="AlphaFoldDB" id="A0ABD7L328"/>
<accession>A0ABD7L328</accession>
<dbReference type="Pfam" id="PF02592">
    <property type="entry name" value="Vut_1"/>
    <property type="match status" value="1"/>
</dbReference>
<evidence type="ECO:0000256" key="1">
    <source>
        <dbReference type="SAM" id="Phobius"/>
    </source>
</evidence>
<proteinExistence type="predicted"/>
<organism evidence="2 3">
    <name type="scientific">Enterobacter hormaechei</name>
    <dbReference type="NCBI Taxonomy" id="158836"/>
    <lineage>
        <taxon>Bacteria</taxon>
        <taxon>Pseudomonadati</taxon>
        <taxon>Pseudomonadota</taxon>
        <taxon>Gammaproteobacteria</taxon>
        <taxon>Enterobacterales</taxon>
        <taxon>Enterobacteriaceae</taxon>
        <taxon>Enterobacter</taxon>
        <taxon>Enterobacter cloacae complex</taxon>
    </lineage>
</organism>
<gene>
    <name evidence="2" type="ORF">SAMEA2273187_04722</name>
</gene>
<dbReference type="Proteomes" id="UP000077295">
    <property type="component" value="Unassembled WGS sequence"/>
</dbReference>
<evidence type="ECO:0000313" key="3">
    <source>
        <dbReference type="Proteomes" id="UP000077295"/>
    </source>
</evidence>
<protein>
    <submittedName>
        <fullName evidence="2">Uncharacterized ACR, YhhQ family COG1738</fullName>
    </submittedName>
</protein>
<comment type="caution">
    <text evidence="2">The sequence shown here is derived from an EMBL/GenBank/DDBJ whole genome shotgun (WGS) entry which is preliminary data.</text>
</comment>
<feature type="transmembrane region" description="Helical" evidence="1">
    <location>
        <begin position="131"/>
        <end position="150"/>
    </location>
</feature>
<sequence length="153" mass="16323">MAALVYVLAICAANYLVFVFGPWWSIINSFVLIGLDFILRDVLHERIGFIKVTGLSVLSGVISYTINPAGGMIAIASSISFVLASLGDGSVYQLLIRKPWSVKANASNITASAIDSISFPLIAFGSLMPGIIAGQFIAKVGGGFIWSLILRKR</sequence>
<evidence type="ECO:0000313" key="2">
    <source>
        <dbReference type="EMBL" id="SAF29961.1"/>
    </source>
</evidence>
<reference evidence="2 3" key="1">
    <citation type="submission" date="2016-03" db="EMBL/GenBank/DDBJ databases">
        <authorList>
            <consortium name="Pathogen Informatics"/>
        </authorList>
    </citation>
    <scope>NUCLEOTIDE SEQUENCE [LARGE SCALE GENOMIC DNA]</scope>
    <source>
        <strain evidence="3">e552</strain>
    </source>
</reference>
<name>A0ABD7L328_9ENTR</name>
<feature type="transmembrane region" description="Helical" evidence="1">
    <location>
        <begin position="6"/>
        <end position="35"/>
    </location>
</feature>
<keyword evidence="1" id="KW-1133">Transmembrane helix</keyword>
<keyword evidence="1" id="KW-0812">Transmembrane</keyword>
<feature type="transmembrane region" description="Helical" evidence="1">
    <location>
        <begin position="72"/>
        <end position="95"/>
    </location>
</feature>
<dbReference type="InterPro" id="IPR003744">
    <property type="entry name" value="YhhQ"/>
</dbReference>
<keyword evidence="1" id="KW-0472">Membrane</keyword>